<reference evidence="2" key="1">
    <citation type="submission" date="2025-08" db="UniProtKB">
        <authorList>
            <consortium name="RefSeq"/>
        </authorList>
    </citation>
    <scope>IDENTIFICATION</scope>
    <source>
        <tissue evidence="2">Blood</tissue>
    </source>
</reference>
<accession>A0A2Y9PHY2</accession>
<name>A0A2Y9PHY2_DELLE</name>
<organism evidence="1 2">
    <name type="scientific">Delphinapterus leucas</name>
    <name type="common">Beluga whale</name>
    <dbReference type="NCBI Taxonomy" id="9749"/>
    <lineage>
        <taxon>Eukaryota</taxon>
        <taxon>Metazoa</taxon>
        <taxon>Chordata</taxon>
        <taxon>Craniata</taxon>
        <taxon>Vertebrata</taxon>
        <taxon>Euteleostomi</taxon>
        <taxon>Mammalia</taxon>
        <taxon>Eutheria</taxon>
        <taxon>Laurasiatheria</taxon>
        <taxon>Artiodactyla</taxon>
        <taxon>Whippomorpha</taxon>
        <taxon>Cetacea</taxon>
        <taxon>Odontoceti</taxon>
        <taxon>Monodontidae</taxon>
        <taxon>Delphinapterus</taxon>
    </lineage>
</organism>
<dbReference type="InParanoid" id="A0A2Y9PHY2"/>
<dbReference type="KEGG" id="dle:111181311"/>
<dbReference type="RefSeq" id="XP_022442263.1">
    <property type="nucleotide sequence ID" value="XM_022586555.2"/>
</dbReference>
<dbReference type="Proteomes" id="UP000248483">
    <property type="component" value="Unplaced"/>
</dbReference>
<dbReference type="GeneID" id="111181311"/>
<dbReference type="AlphaFoldDB" id="A0A2Y9PHY2"/>
<evidence type="ECO:0000313" key="2">
    <source>
        <dbReference type="RefSeq" id="XP_022442263.1"/>
    </source>
</evidence>
<sequence length="480" mass="51323">MEGKSVTTPSGPSCHDRGLRPEACEVLLSCVPTSCHSPSLTSLGAVSSPVKWDGLTWLGYCWKCFANPGAVAPRTWVMVLPFLLNGSECVSPSLGFLLPCLSFRPLFPPSRRPLLRRLNPWPFPAASGGVQPFWYVHSFPEASVAQGTTAVMSCRQERGRTGQDWVQVCAGSRHLQASHPYAGHMVLTQKPPARGCWATRAPPAARRLHRVATTLWPRGLSFRGASAALVWRQEVVFAGSTSSGRFLSLAVLWPDQLASPHAPSCKWSYSLSENFYCVFWVLTGRVSGELLLVSRQEQKAGGSRLCLTRWKGVPAPGGLGLRVWRDARGGAGPSRAAGWVSRAANVQRQVPEKCLSTKHGGTWAVGSTREHGGLTEQGRTGPGWAWGCLARVVWGSHGARPTGSFSALATLTAVPQGTSLTQGRRRGHGGARNLPLPHTCWALVPGAPPSQPASLLVYELILTTAVTVLGSVGPGSTVVT</sequence>
<evidence type="ECO:0000313" key="1">
    <source>
        <dbReference type="Proteomes" id="UP000248483"/>
    </source>
</evidence>
<gene>
    <name evidence="2" type="primary">LOC111181311</name>
</gene>
<protein>
    <submittedName>
        <fullName evidence="2">Uncharacterized protein LOC111181311 isoform X1</fullName>
    </submittedName>
</protein>
<proteinExistence type="predicted"/>
<keyword evidence="1" id="KW-1185">Reference proteome</keyword>